<keyword evidence="2" id="KW-1185">Reference proteome</keyword>
<name>A0AAE4VJ57_9RICK</name>
<sequence length="404" mass="46370">MNQNLIQEGLKNNCFTEDIIMNHNVDDIKLDFFLKSTVDTLGLIKEISSSEKNLVKTLNYFESILMSSENTEEFQAKLNKITIDIYNKYGVSINFLMLFSSLTRVNGNHIRLLCSILAHCSLIDKTLYCSGEFDAILSTGNISKRFQKLINRNNIELFRKSISDDITRSNDITNFIDYKRIFSLIFISNDSFLSTLIKSLCKSANSLCKFANSLCKSANFLHKYEIFKKLTSCLYNLFKNISNVLYKIYESVPGVIFTIPVIYIIYKLPTFLIVKDIFISVHDGMNAETLRREYFDFNRIISAGGDGLCKAYGETLNKVLSKKNIQLTDEVRDFISVKLNLDKSSNRFVEKCDLSTLNYLTNGTHDLLKEKIVGEGVPNTNYKNAFSFMIKNILFPRKNNNIRL</sequence>
<evidence type="ECO:0000313" key="1">
    <source>
        <dbReference type="EMBL" id="MDZ5760990.1"/>
    </source>
</evidence>
<protein>
    <submittedName>
        <fullName evidence="1">Uncharacterized protein</fullName>
    </submittedName>
</protein>
<evidence type="ECO:0000313" key="2">
    <source>
        <dbReference type="Proteomes" id="UP001289135"/>
    </source>
</evidence>
<organism evidence="1 2">
    <name type="scientific">Lyticum sinuosum</name>
    <dbReference type="NCBI Taxonomy" id="1332059"/>
    <lineage>
        <taxon>Bacteria</taxon>
        <taxon>Pseudomonadati</taxon>
        <taxon>Pseudomonadota</taxon>
        <taxon>Alphaproteobacteria</taxon>
        <taxon>Rickettsiales</taxon>
        <taxon>Lyticum</taxon>
    </lineage>
</organism>
<comment type="caution">
    <text evidence="1">The sequence shown here is derived from an EMBL/GenBank/DDBJ whole genome shotgun (WGS) entry which is preliminary data.</text>
</comment>
<dbReference type="AlphaFoldDB" id="A0AAE4VJ57"/>
<dbReference type="EMBL" id="JARGYU010000001">
    <property type="protein sequence ID" value="MDZ5760990.1"/>
    <property type="molecule type" value="Genomic_DNA"/>
</dbReference>
<reference evidence="1" key="1">
    <citation type="submission" date="2023-02" db="EMBL/GenBank/DDBJ databases">
        <title>Host association and intracellularity evolved multiple times independently in the Rickettsiales.</title>
        <authorList>
            <person name="Castelli M."/>
            <person name="Nardi T."/>
            <person name="Gammuto L."/>
            <person name="Bellinzona G."/>
            <person name="Sabaneyeva E."/>
            <person name="Potekhin A."/>
            <person name="Serra V."/>
            <person name="Petroni G."/>
            <person name="Sassera D."/>
        </authorList>
    </citation>
    <scope>NUCLEOTIDE SEQUENCE</scope>
    <source>
        <strain evidence="1">USBL-36I1</strain>
    </source>
</reference>
<dbReference type="RefSeq" id="WP_322498422.1">
    <property type="nucleotide sequence ID" value="NZ_JARGYU010000001.1"/>
</dbReference>
<proteinExistence type="predicted"/>
<dbReference type="Proteomes" id="UP001289135">
    <property type="component" value="Unassembled WGS sequence"/>
</dbReference>
<gene>
    <name evidence="1" type="ORF">Lyticum_00150</name>
</gene>
<accession>A0AAE4VJ57</accession>